<evidence type="ECO:0000256" key="5">
    <source>
        <dbReference type="ARBA" id="ARBA00023004"/>
    </source>
</evidence>
<feature type="transmembrane region" description="Helical" evidence="7">
    <location>
        <begin position="12"/>
        <end position="36"/>
    </location>
</feature>
<keyword evidence="3 6" id="KW-0349">Heme</keyword>
<keyword evidence="4 6" id="KW-0479">Metal-binding</keyword>
<evidence type="ECO:0000256" key="1">
    <source>
        <dbReference type="ARBA" id="ARBA00001971"/>
    </source>
</evidence>
<dbReference type="InterPro" id="IPR001128">
    <property type="entry name" value="Cyt_P450"/>
</dbReference>
<dbReference type="InterPro" id="IPR036396">
    <property type="entry name" value="Cyt_P450_sf"/>
</dbReference>
<dbReference type="SUPFAM" id="SSF48264">
    <property type="entry name" value="Cytochrome P450"/>
    <property type="match status" value="1"/>
</dbReference>
<organism evidence="8 9">
    <name type="scientific">Coniosporium apollinis</name>
    <dbReference type="NCBI Taxonomy" id="61459"/>
    <lineage>
        <taxon>Eukaryota</taxon>
        <taxon>Fungi</taxon>
        <taxon>Dikarya</taxon>
        <taxon>Ascomycota</taxon>
        <taxon>Pezizomycotina</taxon>
        <taxon>Dothideomycetes</taxon>
        <taxon>Dothideomycetes incertae sedis</taxon>
        <taxon>Coniosporium</taxon>
    </lineage>
</organism>
<evidence type="ECO:0000256" key="2">
    <source>
        <dbReference type="ARBA" id="ARBA00010617"/>
    </source>
</evidence>
<dbReference type="PRINTS" id="PR00463">
    <property type="entry name" value="EP450I"/>
</dbReference>
<sequence>MYRVENPLDVIILSLGFGISCIFFYVTATVIYRLFLHPLRSYPGPRLWTVSRIPWIRSTVKGTIIYDLLDLHKTYGPVVRVAPDELSYATPSALKEIYQASKEFSKDQMHLPKFHNGTPGILAANKENHSRYRRLLSYGFSDRGMRDQQPLIQRHIDLLVQRLRERATQGSLDMAEWYNWTTFDIIGDLAFGESFDCLENVCTHGWIASIQGNVKAIPIINAIRRFGLDFIIPWIAPKKLLKMRQRNAKFTEDKIDQRIRVGTSRGDLWDGVMEKNEKKDGTGMSREEMVSNASAIVLAGSETSATLLSGCTYLLLKNPDVMQKLVEHVRSSFNSEDEIDLISVGKLEYMLAVLDETLRLYPPVPAQSNRVVPGDGAIICGKWVPGGTSVAVQQYASCRLESNFSRADEFLPQRWLGDSEFAKDARVISQPFSLGPRSCIGRQLAYAEMRLILARILWNFDLELDEGKIASGNWLLDQKVWILWDKSPLWVTLKPVLRYGRDTAQEY</sequence>
<comment type="caution">
    <text evidence="8">The sequence shown here is derived from an EMBL/GenBank/DDBJ whole genome shotgun (WGS) entry which is preliminary data.</text>
</comment>
<gene>
    <name evidence="8" type="ORF">H2201_006902</name>
</gene>
<dbReference type="PRINTS" id="PR00385">
    <property type="entry name" value="P450"/>
</dbReference>
<accession>A0ABQ9NMW4</accession>
<dbReference type="CDD" id="cd11058">
    <property type="entry name" value="CYP60B-like"/>
    <property type="match status" value="1"/>
</dbReference>
<evidence type="ECO:0000256" key="7">
    <source>
        <dbReference type="SAM" id="Phobius"/>
    </source>
</evidence>
<dbReference type="PROSITE" id="PS51257">
    <property type="entry name" value="PROKAR_LIPOPROTEIN"/>
    <property type="match status" value="1"/>
</dbReference>
<dbReference type="PANTHER" id="PTHR24305:SF210">
    <property type="entry name" value="CYTOCHROME P450 MONOOXYGENASE ASQL-RELATED"/>
    <property type="match status" value="1"/>
</dbReference>
<dbReference type="EMBL" id="JAPDRL010000065">
    <property type="protein sequence ID" value="KAJ9660480.1"/>
    <property type="molecule type" value="Genomic_DNA"/>
</dbReference>
<evidence type="ECO:0000256" key="6">
    <source>
        <dbReference type="RuleBase" id="RU000461"/>
    </source>
</evidence>
<keyword evidence="7" id="KW-0812">Transmembrane</keyword>
<keyword evidence="6" id="KW-0560">Oxidoreductase</keyword>
<dbReference type="Gene3D" id="1.10.630.10">
    <property type="entry name" value="Cytochrome P450"/>
    <property type="match status" value="1"/>
</dbReference>
<keyword evidence="9" id="KW-1185">Reference proteome</keyword>
<dbReference type="InterPro" id="IPR002401">
    <property type="entry name" value="Cyt_P450_E_grp-I"/>
</dbReference>
<proteinExistence type="inferred from homology"/>
<reference evidence="8" key="1">
    <citation type="submission" date="2022-10" db="EMBL/GenBank/DDBJ databases">
        <title>Culturing micro-colonial fungi from biological soil crusts in the Mojave desert and describing Neophaeococcomyces mojavensis, and introducing the new genera and species Taxawa tesnikishii.</title>
        <authorList>
            <person name="Kurbessoian T."/>
            <person name="Stajich J.E."/>
        </authorList>
    </citation>
    <scope>NUCLEOTIDE SEQUENCE</scope>
    <source>
        <strain evidence="8">TK_1</strain>
    </source>
</reference>
<comment type="cofactor">
    <cofactor evidence="1">
        <name>heme</name>
        <dbReference type="ChEBI" id="CHEBI:30413"/>
    </cofactor>
</comment>
<evidence type="ECO:0000256" key="3">
    <source>
        <dbReference type="ARBA" id="ARBA00022617"/>
    </source>
</evidence>
<evidence type="ECO:0000313" key="9">
    <source>
        <dbReference type="Proteomes" id="UP001172684"/>
    </source>
</evidence>
<dbReference type="PROSITE" id="PS00086">
    <property type="entry name" value="CYTOCHROME_P450"/>
    <property type="match status" value="1"/>
</dbReference>
<protein>
    <recommendedName>
        <fullName evidence="10">Cytochrome P450 monooxygenase</fullName>
    </recommendedName>
</protein>
<keyword evidence="7" id="KW-0472">Membrane</keyword>
<keyword evidence="6" id="KW-0503">Monooxygenase</keyword>
<dbReference type="InterPro" id="IPR017972">
    <property type="entry name" value="Cyt_P450_CS"/>
</dbReference>
<dbReference type="PANTHER" id="PTHR24305">
    <property type="entry name" value="CYTOCHROME P450"/>
    <property type="match status" value="1"/>
</dbReference>
<keyword evidence="7" id="KW-1133">Transmembrane helix</keyword>
<evidence type="ECO:0008006" key="10">
    <source>
        <dbReference type="Google" id="ProtNLM"/>
    </source>
</evidence>
<evidence type="ECO:0000313" key="8">
    <source>
        <dbReference type="EMBL" id="KAJ9660480.1"/>
    </source>
</evidence>
<name>A0ABQ9NMW4_9PEZI</name>
<evidence type="ECO:0000256" key="4">
    <source>
        <dbReference type="ARBA" id="ARBA00022723"/>
    </source>
</evidence>
<dbReference type="InterPro" id="IPR050121">
    <property type="entry name" value="Cytochrome_P450_monoxygenase"/>
</dbReference>
<dbReference type="Pfam" id="PF00067">
    <property type="entry name" value="p450"/>
    <property type="match status" value="1"/>
</dbReference>
<dbReference type="Proteomes" id="UP001172684">
    <property type="component" value="Unassembled WGS sequence"/>
</dbReference>
<comment type="similarity">
    <text evidence="2 6">Belongs to the cytochrome P450 family.</text>
</comment>
<keyword evidence="5 6" id="KW-0408">Iron</keyword>